<evidence type="ECO:0000313" key="5">
    <source>
        <dbReference type="Proteomes" id="UP000626092"/>
    </source>
</evidence>
<keyword evidence="2" id="KW-0645">Protease</keyword>
<protein>
    <recommendedName>
        <fullName evidence="6">Retrotransposon gag domain-containing protein</fullName>
    </recommendedName>
</protein>
<dbReference type="PANTHER" id="PTHR45777:SF2">
    <property type="entry name" value="METHIONINE AMINOPEPTIDASE 2"/>
    <property type="match status" value="1"/>
</dbReference>
<keyword evidence="1" id="KW-0031">Aminopeptidase</keyword>
<comment type="caution">
    <text evidence="4">The sequence shown here is derived from an EMBL/GenBank/DDBJ whole genome shotgun (WGS) entry which is preliminary data.</text>
</comment>
<dbReference type="SUPFAM" id="SSF55920">
    <property type="entry name" value="Creatinase/aminopeptidase"/>
    <property type="match status" value="1"/>
</dbReference>
<evidence type="ECO:0000313" key="4">
    <source>
        <dbReference type="EMBL" id="KAF7133425.1"/>
    </source>
</evidence>
<keyword evidence="5" id="KW-1185">Reference proteome</keyword>
<dbReference type="Proteomes" id="UP000626092">
    <property type="component" value="Unassembled WGS sequence"/>
</dbReference>
<evidence type="ECO:0000256" key="3">
    <source>
        <dbReference type="ARBA" id="ARBA00022801"/>
    </source>
</evidence>
<dbReference type="InterPro" id="IPR050247">
    <property type="entry name" value="Met_Aminopeptidase_Type2"/>
</dbReference>
<evidence type="ECO:0008006" key="6">
    <source>
        <dbReference type="Google" id="ProtNLM"/>
    </source>
</evidence>
<name>A0A834LF23_RHOSS</name>
<dbReference type="AlphaFoldDB" id="A0A834LF23"/>
<evidence type="ECO:0000256" key="1">
    <source>
        <dbReference type="ARBA" id="ARBA00022438"/>
    </source>
</evidence>
<gene>
    <name evidence="4" type="ORF">RHSIM_Rhsim09G0000800</name>
</gene>
<sequence>MFSQIGRSCGPQYALSHLIEVPDFDGRNDCRVFSSWLASIENFFEYHEMTDDRRLRFAKIKLVGLAQMWCYGLEGHISRLELPWINTWLAMKAKLQEKYMPFRNPIKDCFVKVCEQHVSSRPISNVFEEYIKPEEPLPLPLPLLLQPYPPLCDIKGSYVSQFEHTILLRPTCKEVISRGDDY</sequence>
<accession>A0A834LF23</accession>
<dbReference type="InterPro" id="IPR036388">
    <property type="entry name" value="WH-like_DNA-bd_sf"/>
</dbReference>
<proteinExistence type="predicted"/>
<dbReference type="InterPro" id="IPR036005">
    <property type="entry name" value="Creatinase/aminopeptidase-like"/>
</dbReference>
<dbReference type="GO" id="GO:0006508">
    <property type="term" value="P:proteolysis"/>
    <property type="evidence" value="ECO:0007669"/>
    <property type="project" value="UniProtKB-KW"/>
</dbReference>
<dbReference type="Gene3D" id="1.10.10.10">
    <property type="entry name" value="Winged helix-like DNA-binding domain superfamily/Winged helix DNA-binding domain"/>
    <property type="match status" value="1"/>
</dbReference>
<dbReference type="GO" id="GO:0005737">
    <property type="term" value="C:cytoplasm"/>
    <property type="evidence" value="ECO:0007669"/>
    <property type="project" value="TreeGrafter"/>
</dbReference>
<dbReference type="EMBL" id="WJXA01000009">
    <property type="protein sequence ID" value="KAF7133425.1"/>
    <property type="molecule type" value="Genomic_DNA"/>
</dbReference>
<dbReference type="PANTHER" id="PTHR45777">
    <property type="entry name" value="METHIONINE AMINOPEPTIDASE 2"/>
    <property type="match status" value="1"/>
</dbReference>
<dbReference type="GO" id="GO:0004177">
    <property type="term" value="F:aminopeptidase activity"/>
    <property type="evidence" value="ECO:0007669"/>
    <property type="project" value="UniProtKB-KW"/>
</dbReference>
<dbReference type="GO" id="GO:0008235">
    <property type="term" value="F:metalloexopeptidase activity"/>
    <property type="evidence" value="ECO:0007669"/>
    <property type="project" value="TreeGrafter"/>
</dbReference>
<dbReference type="Gene3D" id="3.90.230.10">
    <property type="entry name" value="Creatinase/methionine aminopeptidase superfamily"/>
    <property type="match status" value="1"/>
</dbReference>
<organism evidence="4 5">
    <name type="scientific">Rhododendron simsii</name>
    <name type="common">Sims's rhododendron</name>
    <dbReference type="NCBI Taxonomy" id="118357"/>
    <lineage>
        <taxon>Eukaryota</taxon>
        <taxon>Viridiplantae</taxon>
        <taxon>Streptophyta</taxon>
        <taxon>Embryophyta</taxon>
        <taxon>Tracheophyta</taxon>
        <taxon>Spermatophyta</taxon>
        <taxon>Magnoliopsida</taxon>
        <taxon>eudicotyledons</taxon>
        <taxon>Gunneridae</taxon>
        <taxon>Pentapetalae</taxon>
        <taxon>asterids</taxon>
        <taxon>Ericales</taxon>
        <taxon>Ericaceae</taxon>
        <taxon>Ericoideae</taxon>
        <taxon>Rhodoreae</taxon>
        <taxon>Rhododendron</taxon>
    </lineage>
</organism>
<keyword evidence="3" id="KW-0378">Hydrolase</keyword>
<dbReference type="OrthoDB" id="1934635at2759"/>
<evidence type="ECO:0000256" key="2">
    <source>
        <dbReference type="ARBA" id="ARBA00022670"/>
    </source>
</evidence>
<reference evidence="4" key="1">
    <citation type="submission" date="2019-11" db="EMBL/GenBank/DDBJ databases">
        <authorList>
            <person name="Liu Y."/>
            <person name="Hou J."/>
            <person name="Li T.-Q."/>
            <person name="Guan C.-H."/>
            <person name="Wu X."/>
            <person name="Wu H.-Z."/>
            <person name="Ling F."/>
            <person name="Zhang R."/>
            <person name="Shi X.-G."/>
            <person name="Ren J.-P."/>
            <person name="Chen E.-F."/>
            <person name="Sun J.-M."/>
        </authorList>
    </citation>
    <scope>NUCLEOTIDE SEQUENCE</scope>
    <source>
        <strain evidence="4">Adult_tree_wgs_1</strain>
        <tissue evidence="4">Leaves</tissue>
    </source>
</reference>